<dbReference type="AlphaFoldDB" id="A0A803LC49"/>
<name>A0A803LC49_CHEQI</name>
<dbReference type="InterPro" id="IPR055411">
    <property type="entry name" value="LRR_FXL15/At3g58940/PEG3-like"/>
</dbReference>
<dbReference type="SUPFAM" id="SSF81383">
    <property type="entry name" value="F-box domain"/>
    <property type="match status" value="1"/>
</dbReference>
<dbReference type="EnsemblPlants" id="AUR62009438-RA">
    <property type="protein sequence ID" value="AUR62009438-RA:cds"/>
    <property type="gene ID" value="AUR62009438"/>
</dbReference>
<dbReference type="PANTHER" id="PTHR34145">
    <property type="entry name" value="OS02G0105600 PROTEIN"/>
    <property type="match status" value="1"/>
</dbReference>
<dbReference type="OMA" id="ISNLPWN"/>
<dbReference type="Proteomes" id="UP000596660">
    <property type="component" value="Unplaced"/>
</dbReference>
<evidence type="ECO:0000259" key="1">
    <source>
        <dbReference type="Pfam" id="PF24758"/>
    </source>
</evidence>
<dbReference type="Pfam" id="PF24758">
    <property type="entry name" value="LRR_At5g56370"/>
    <property type="match status" value="1"/>
</dbReference>
<dbReference type="PANTHER" id="PTHR34145:SF28">
    <property type="entry name" value="F-BOX DOMAIN-CONTAINING PROTEIN"/>
    <property type="match status" value="1"/>
</dbReference>
<proteinExistence type="predicted"/>
<reference evidence="2" key="1">
    <citation type="journal article" date="2017" name="Nature">
        <title>The genome of Chenopodium quinoa.</title>
        <authorList>
            <person name="Jarvis D.E."/>
            <person name="Ho Y.S."/>
            <person name="Lightfoot D.J."/>
            <person name="Schmoeckel S.M."/>
            <person name="Li B."/>
            <person name="Borm T.J.A."/>
            <person name="Ohyanagi H."/>
            <person name="Mineta K."/>
            <person name="Michell C.T."/>
            <person name="Saber N."/>
            <person name="Kharbatia N.M."/>
            <person name="Rupper R.R."/>
            <person name="Sharp A.R."/>
            <person name="Dally N."/>
            <person name="Boughton B.A."/>
            <person name="Woo Y.H."/>
            <person name="Gao G."/>
            <person name="Schijlen E.G.W.M."/>
            <person name="Guo X."/>
            <person name="Momin A.A."/>
            <person name="Negrao S."/>
            <person name="Al-Babili S."/>
            <person name="Gehring C."/>
            <person name="Roessner U."/>
            <person name="Jung C."/>
            <person name="Murphy K."/>
            <person name="Arold S.T."/>
            <person name="Gojobori T."/>
            <person name="van der Linden C.G."/>
            <person name="van Loo E.N."/>
            <person name="Jellen E.N."/>
            <person name="Maughan P.J."/>
            <person name="Tester M."/>
        </authorList>
    </citation>
    <scope>NUCLEOTIDE SEQUENCE [LARGE SCALE GENOMIC DNA]</scope>
    <source>
        <strain evidence="2">cv. PI 614886</strain>
    </source>
</reference>
<dbReference type="InterPro" id="IPR036047">
    <property type="entry name" value="F-box-like_dom_sf"/>
</dbReference>
<accession>A0A803LC49</accession>
<reference evidence="2" key="2">
    <citation type="submission" date="2021-03" db="UniProtKB">
        <authorList>
            <consortium name="EnsemblPlants"/>
        </authorList>
    </citation>
    <scope>IDENTIFICATION</scope>
</reference>
<dbReference type="InterPro" id="IPR032675">
    <property type="entry name" value="LRR_dom_sf"/>
</dbReference>
<keyword evidence="3" id="KW-1185">Reference proteome</keyword>
<evidence type="ECO:0000313" key="2">
    <source>
        <dbReference type="EnsemblPlants" id="AUR62009438-RA:cds"/>
    </source>
</evidence>
<dbReference type="SUPFAM" id="SSF52047">
    <property type="entry name" value="RNI-like"/>
    <property type="match status" value="1"/>
</dbReference>
<organism evidence="2 3">
    <name type="scientific">Chenopodium quinoa</name>
    <name type="common">Quinoa</name>
    <dbReference type="NCBI Taxonomy" id="63459"/>
    <lineage>
        <taxon>Eukaryota</taxon>
        <taxon>Viridiplantae</taxon>
        <taxon>Streptophyta</taxon>
        <taxon>Embryophyta</taxon>
        <taxon>Tracheophyta</taxon>
        <taxon>Spermatophyta</taxon>
        <taxon>Magnoliopsida</taxon>
        <taxon>eudicotyledons</taxon>
        <taxon>Gunneridae</taxon>
        <taxon>Pentapetalae</taxon>
        <taxon>Caryophyllales</taxon>
        <taxon>Chenopodiaceae</taxon>
        <taxon>Chenopodioideae</taxon>
        <taxon>Atripliceae</taxon>
        <taxon>Chenopodium</taxon>
    </lineage>
</organism>
<feature type="domain" description="F-box/LRR-repeat protein 15/At3g58940/PEG3-like LRR" evidence="1">
    <location>
        <begin position="139"/>
        <end position="273"/>
    </location>
</feature>
<sequence length="463" mass="52334">MLLTIDVQCFNCAVLVEINVSKTMAGMSRVFSSGEQDPSDLNADRISNLPWNVLDIILGKLSITEAVRTSVLAKDWRYSWLTMSKFSLSSEEIGEVLDFRDPRWDILSSIVSNFLLHHTTTSIMTFILQSFFCSHFSDLSNWIEFLSKKGVEVLELIEFGDQYLKMPTHLFSFEKLKVLVIESFSLQIPSSFRSFKFLEELSLNEVSISSGDLYRLILACPLLLNLTLVTISGIQNLRIHSARLTMLEVDTGFVGIDVEFAPCLSTVSIINDYRSFTPQSVILNWRSVTRSLSGLISLQSLALSEIIFKLLVAECALKDFPLRNNTLAFLILREVSFDKIEVFRVCLSLLKFCPKMKTFRITVTSAKGPKLIKSFLKENPGQYSFLELETLNVIYPPGTGMGCSVKFIEFLVTHCPNLKLLSIETEGACELNITRANKMLSQLRKLCPHASVLYTFDDQEPNL</sequence>
<dbReference type="Gramene" id="AUR62009438-RA">
    <property type="protein sequence ID" value="AUR62009438-RA:cds"/>
    <property type="gene ID" value="AUR62009438"/>
</dbReference>
<protein>
    <recommendedName>
        <fullName evidence="1">F-box/LRR-repeat protein 15/At3g58940/PEG3-like LRR domain-containing protein</fullName>
    </recommendedName>
</protein>
<evidence type="ECO:0000313" key="3">
    <source>
        <dbReference type="Proteomes" id="UP000596660"/>
    </source>
</evidence>
<dbReference type="Gene3D" id="3.80.10.10">
    <property type="entry name" value="Ribonuclease Inhibitor"/>
    <property type="match status" value="1"/>
</dbReference>
<dbReference type="InterPro" id="IPR053772">
    <property type="entry name" value="At1g61320/At1g61330-like"/>
</dbReference>